<accession>A0A3S0RN20</accession>
<dbReference type="SMART" id="SM00260">
    <property type="entry name" value="CheW"/>
    <property type="match status" value="1"/>
</dbReference>
<dbReference type="AlphaFoldDB" id="A0A3S0RN20"/>
<proteinExistence type="predicted"/>
<keyword evidence="3" id="KW-1185">Reference proteome</keyword>
<dbReference type="Proteomes" id="UP000274358">
    <property type="component" value="Unassembled WGS sequence"/>
</dbReference>
<dbReference type="PANTHER" id="PTHR22617">
    <property type="entry name" value="CHEMOTAXIS SENSOR HISTIDINE KINASE-RELATED"/>
    <property type="match status" value="1"/>
</dbReference>
<gene>
    <name evidence="2" type="ORF">EKH80_03685</name>
</gene>
<dbReference type="GO" id="GO:0006935">
    <property type="term" value="P:chemotaxis"/>
    <property type="evidence" value="ECO:0007669"/>
    <property type="project" value="InterPro"/>
</dbReference>
<dbReference type="SUPFAM" id="SSF50341">
    <property type="entry name" value="CheW-like"/>
    <property type="match status" value="1"/>
</dbReference>
<dbReference type="InterPro" id="IPR039315">
    <property type="entry name" value="CheW"/>
</dbReference>
<dbReference type="InterPro" id="IPR002545">
    <property type="entry name" value="CheW-lke_dom"/>
</dbReference>
<dbReference type="Gene3D" id="2.40.50.180">
    <property type="entry name" value="CheA-289, Domain 4"/>
    <property type="match status" value="1"/>
</dbReference>
<evidence type="ECO:0000313" key="3">
    <source>
        <dbReference type="Proteomes" id="UP000274358"/>
    </source>
</evidence>
<dbReference type="Gene3D" id="2.30.30.40">
    <property type="entry name" value="SH3 Domains"/>
    <property type="match status" value="1"/>
</dbReference>
<protein>
    <submittedName>
        <fullName evidence="2">Purine-binding chemotaxis protein CheW</fullName>
    </submittedName>
</protein>
<dbReference type="GO" id="GO:0007165">
    <property type="term" value="P:signal transduction"/>
    <property type="evidence" value="ECO:0007669"/>
    <property type="project" value="InterPro"/>
</dbReference>
<dbReference type="PROSITE" id="PS50851">
    <property type="entry name" value="CHEW"/>
    <property type="match status" value="1"/>
</dbReference>
<sequence>MQGEKAKLGRNSSVRFDYVALERKLATAHASIESSWTLTPEDSRRILAARAQALAMGGTPEEASESSIEVVEFNLAYERYAIESHYVREVHPLENLTPVPCTPSHVLGVANLRGEIISVIDIRIFFDLPKRGLPDLNKVIVLESEHMSFGVLVDAVARADKIRVADIQPALPAMTGIRETYLMGLTADCLAILDGGKLLSDAGIVVNEQIRES</sequence>
<dbReference type="EMBL" id="RYYV01000002">
    <property type="protein sequence ID" value="RUL79085.1"/>
    <property type="molecule type" value="Genomic_DNA"/>
</dbReference>
<reference evidence="2 3" key="1">
    <citation type="submission" date="2018-12" db="EMBL/GenBank/DDBJ databases">
        <title>Dyella dinghuensis sp. nov. DHOA06 and Dyella choica sp. nov. 4M-K27, isolated from forest soil.</title>
        <authorList>
            <person name="Qiu L.-H."/>
            <person name="Gao Z.-H."/>
        </authorList>
    </citation>
    <scope>NUCLEOTIDE SEQUENCE [LARGE SCALE GENOMIC DNA]</scope>
    <source>
        <strain evidence="2 3">4M-K27</strain>
    </source>
</reference>
<evidence type="ECO:0000313" key="2">
    <source>
        <dbReference type="EMBL" id="RUL79085.1"/>
    </source>
</evidence>
<evidence type="ECO:0000259" key="1">
    <source>
        <dbReference type="PROSITE" id="PS50851"/>
    </source>
</evidence>
<dbReference type="InterPro" id="IPR036061">
    <property type="entry name" value="CheW-like_dom_sf"/>
</dbReference>
<dbReference type="OrthoDB" id="9790406at2"/>
<dbReference type="Pfam" id="PF01584">
    <property type="entry name" value="CheW"/>
    <property type="match status" value="1"/>
</dbReference>
<organism evidence="2 3">
    <name type="scientific">Dyella choica</name>
    <dbReference type="NCBI Taxonomy" id="1927959"/>
    <lineage>
        <taxon>Bacteria</taxon>
        <taxon>Pseudomonadati</taxon>
        <taxon>Pseudomonadota</taxon>
        <taxon>Gammaproteobacteria</taxon>
        <taxon>Lysobacterales</taxon>
        <taxon>Rhodanobacteraceae</taxon>
        <taxon>Dyella</taxon>
    </lineage>
</organism>
<comment type="caution">
    <text evidence="2">The sequence shown here is derived from an EMBL/GenBank/DDBJ whole genome shotgun (WGS) entry which is preliminary data.</text>
</comment>
<feature type="domain" description="CheW-like" evidence="1">
    <location>
        <begin position="67"/>
        <end position="204"/>
    </location>
</feature>
<dbReference type="GO" id="GO:0005829">
    <property type="term" value="C:cytosol"/>
    <property type="evidence" value="ECO:0007669"/>
    <property type="project" value="TreeGrafter"/>
</dbReference>
<name>A0A3S0RN20_9GAMM</name>
<dbReference type="PANTHER" id="PTHR22617:SF43">
    <property type="entry name" value="PROTEIN PILI"/>
    <property type="match status" value="1"/>
</dbReference>